<dbReference type="GeneID" id="54293081"/>
<gene>
    <name evidence="1" type="ORF">K452DRAFT_155374</name>
</gene>
<dbReference type="EMBL" id="ML995480">
    <property type="protein sequence ID" value="KAF2144250.1"/>
    <property type="molecule type" value="Genomic_DNA"/>
</dbReference>
<organism evidence="1 2">
    <name type="scientific">Aplosporella prunicola CBS 121167</name>
    <dbReference type="NCBI Taxonomy" id="1176127"/>
    <lineage>
        <taxon>Eukaryota</taxon>
        <taxon>Fungi</taxon>
        <taxon>Dikarya</taxon>
        <taxon>Ascomycota</taxon>
        <taxon>Pezizomycotina</taxon>
        <taxon>Dothideomycetes</taxon>
        <taxon>Dothideomycetes incertae sedis</taxon>
        <taxon>Botryosphaeriales</taxon>
        <taxon>Aplosporellaceae</taxon>
        <taxon>Aplosporella</taxon>
    </lineage>
</organism>
<sequence>MAEESWSLWLRGRFSFLRCTFHKAVTGSFVPLSFTHRSRTGRRALLVKGAALRRALLARRKCAPEPLFHRFILTTGLCIHSRRSLSARLRLSPSSRANARGWRILLFRVHLGLDFADYLGRIPCDDVEGRYALGDNAGGANGAAAPDGHAGQDAHAAADPAVLPDVDFLAELGAVGAVAEEGIERVGAAVEGDVGTDEGARADGHQARVEDGAAVVDVHILAQLDIGAVVHVYGGLNPSIVFEEIFVGFGRGCWWGERGSVANDAEEVQIVSFDAML</sequence>
<evidence type="ECO:0000313" key="1">
    <source>
        <dbReference type="EMBL" id="KAF2144250.1"/>
    </source>
</evidence>
<evidence type="ECO:0000313" key="2">
    <source>
        <dbReference type="Proteomes" id="UP000799438"/>
    </source>
</evidence>
<dbReference type="Proteomes" id="UP000799438">
    <property type="component" value="Unassembled WGS sequence"/>
</dbReference>
<protein>
    <submittedName>
        <fullName evidence="1">Uncharacterized protein</fullName>
    </submittedName>
</protein>
<proteinExistence type="predicted"/>
<name>A0A6A6BJA8_9PEZI</name>
<keyword evidence="2" id="KW-1185">Reference proteome</keyword>
<dbReference type="RefSeq" id="XP_033399962.1">
    <property type="nucleotide sequence ID" value="XM_033535587.1"/>
</dbReference>
<reference evidence="1" key="1">
    <citation type="journal article" date="2020" name="Stud. Mycol.">
        <title>101 Dothideomycetes genomes: a test case for predicting lifestyles and emergence of pathogens.</title>
        <authorList>
            <person name="Haridas S."/>
            <person name="Albert R."/>
            <person name="Binder M."/>
            <person name="Bloem J."/>
            <person name="Labutti K."/>
            <person name="Salamov A."/>
            <person name="Andreopoulos B."/>
            <person name="Baker S."/>
            <person name="Barry K."/>
            <person name="Bills G."/>
            <person name="Bluhm B."/>
            <person name="Cannon C."/>
            <person name="Castanera R."/>
            <person name="Culley D."/>
            <person name="Daum C."/>
            <person name="Ezra D."/>
            <person name="Gonzalez J."/>
            <person name="Henrissat B."/>
            <person name="Kuo A."/>
            <person name="Liang C."/>
            <person name="Lipzen A."/>
            <person name="Lutzoni F."/>
            <person name="Magnuson J."/>
            <person name="Mondo S."/>
            <person name="Nolan M."/>
            <person name="Ohm R."/>
            <person name="Pangilinan J."/>
            <person name="Park H.-J."/>
            <person name="Ramirez L."/>
            <person name="Alfaro M."/>
            <person name="Sun H."/>
            <person name="Tritt A."/>
            <person name="Yoshinaga Y."/>
            <person name="Zwiers L.-H."/>
            <person name="Turgeon B."/>
            <person name="Goodwin S."/>
            <person name="Spatafora J."/>
            <person name="Crous P."/>
            <person name="Grigoriev I."/>
        </authorList>
    </citation>
    <scope>NUCLEOTIDE SEQUENCE</scope>
    <source>
        <strain evidence="1">CBS 121167</strain>
    </source>
</reference>
<accession>A0A6A6BJA8</accession>
<dbReference type="AlphaFoldDB" id="A0A6A6BJA8"/>